<dbReference type="GO" id="GO:0000398">
    <property type="term" value="P:mRNA splicing, via spliceosome"/>
    <property type="evidence" value="ECO:0007669"/>
    <property type="project" value="InterPro"/>
</dbReference>
<gene>
    <name evidence="2" type="ORF">P167DRAFT_480478</name>
</gene>
<reference evidence="2 3" key="1">
    <citation type="journal article" date="2018" name="Nat. Ecol. Evol.">
        <title>Pezizomycetes genomes reveal the molecular basis of ectomycorrhizal truffle lifestyle.</title>
        <authorList>
            <person name="Murat C."/>
            <person name="Payen T."/>
            <person name="Noel B."/>
            <person name="Kuo A."/>
            <person name="Morin E."/>
            <person name="Chen J."/>
            <person name="Kohler A."/>
            <person name="Krizsan K."/>
            <person name="Balestrini R."/>
            <person name="Da Silva C."/>
            <person name="Montanini B."/>
            <person name="Hainaut M."/>
            <person name="Levati E."/>
            <person name="Barry K.W."/>
            <person name="Belfiori B."/>
            <person name="Cichocki N."/>
            <person name="Clum A."/>
            <person name="Dockter R.B."/>
            <person name="Fauchery L."/>
            <person name="Guy J."/>
            <person name="Iotti M."/>
            <person name="Le Tacon F."/>
            <person name="Lindquist E.A."/>
            <person name="Lipzen A."/>
            <person name="Malagnac F."/>
            <person name="Mello A."/>
            <person name="Molinier V."/>
            <person name="Miyauchi S."/>
            <person name="Poulain J."/>
            <person name="Riccioni C."/>
            <person name="Rubini A."/>
            <person name="Sitrit Y."/>
            <person name="Splivallo R."/>
            <person name="Traeger S."/>
            <person name="Wang M."/>
            <person name="Zifcakova L."/>
            <person name="Wipf D."/>
            <person name="Zambonelli A."/>
            <person name="Paolocci F."/>
            <person name="Nowrousian M."/>
            <person name="Ottonello S."/>
            <person name="Baldrian P."/>
            <person name="Spatafora J.W."/>
            <person name="Henrissat B."/>
            <person name="Nagy L.G."/>
            <person name="Aury J.M."/>
            <person name="Wincker P."/>
            <person name="Grigoriev I.V."/>
            <person name="Bonfante P."/>
            <person name="Martin F.M."/>
        </authorList>
    </citation>
    <scope>NUCLEOTIDE SEQUENCE [LARGE SCALE GENOMIC DNA]</scope>
    <source>
        <strain evidence="2 3">CCBAS932</strain>
    </source>
</reference>
<evidence type="ECO:0000313" key="2">
    <source>
        <dbReference type="EMBL" id="RPB16838.1"/>
    </source>
</evidence>
<dbReference type="InParanoid" id="A0A3N4L4Y3"/>
<dbReference type="EMBL" id="ML119107">
    <property type="protein sequence ID" value="RPB16838.1"/>
    <property type="molecule type" value="Genomic_DNA"/>
</dbReference>
<keyword evidence="3" id="KW-1185">Reference proteome</keyword>
<dbReference type="AlphaFoldDB" id="A0A3N4L4Y3"/>
<accession>A0A3N4L4Y3</accession>
<dbReference type="PANTHER" id="PTHR12111:SF2">
    <property type="entry name" value="SPLICING FACTOR YJU2B-RELATED"/>
    <property type="match status" value="1"/>
</dbReference>
<comment type="similarity">
    <text evidence="1">Belongs to the CWC16 family.</text>
</comment>
<dbReference type="STRING" id="1392247.A0A3N4L4Y3"/>
<protein>
    <submittedName>
        <fullName evidence="2">DUF572-domain-containing protein</fullName>
    </submittedName>
</protein>
<dbReference type="Proteomes" id="UP000277580">
    <property type="component" value="Unassembled WGS sequence"/>
</dbReference>
<evidence type="ECO:0000256" key="1">
    <source>
        <dbReference type="ARBA" id="ARBA00005595"/>
    </source>
</evidence>
<organism evidence="2 3">
    <name type="scientific">Morchella conica CCBAS932</name>
    <dbReference type="NCBI Taxonomy" id="1392247"/>
    <lineage>
        <taxon>Eukaryota</taxon>
        <taxon>Fungi</taxon>
        <taxon>Dikarya</taxon>
        <taxon>Ascomycota</taxon>
        <taxon>Pezizomycotina</taxon>
        <taxon>Pezizomycetes</taxon>
        <taxon>Pezizales</taxon>
        <taxon>Morchellaceae</taxon>
        <taxon>Morchella</taxon>
    </lineage>
</organism>
<dbReference type="GO" id="GO:0005684">
    <property type="term" value="C:U2-type spliceosomal complex"/>
    <property type="evidence" value="ECO:0007669"/>
    <property type="project" value="TreeGrafter"/>
</dbReference>
<sequence>MQGFNMGRYVPPEHEGVISGNKLNKKKPSGFHGNTQTVRFEMPFNIFCLHCDGHIAQGVRFNAEKKKIGKYYSTPIFSFRMKHSVCSGWIEIQTDPKNTAYVAVEGAKKQAAEADPGVGVIRVKDPEEISRLEDPFAKVEKKVVDKTEAKQGAERIAELQGLSDRQWQDPYEHSRKMRKIFRAERKELQEKSAATEAIRERAGLAIELLDEIPEDAQKAKLVEFGPDYSQKINQAHSKPLFPVSEPVKRVLGQSSAGKTKAQTAADTTRERLQTQLRQNTRARVDPFLHSVLDKTRPSLNLKLLKRKQADNNSMVEDEAERFPDVTTEKASILTSVGSVRPGVSLGLDGYESE</sequence>
<dbReference type="GO" id="GO:0071014">
    <property type="term" value="C:post-mRNA release spliceosomal complex"/>
    <property type="evidence" value="ECO:0007669"/>
    <property type="project" value="TreeGrafter"/>
</dbReference>
<evidence type="ECO:0000313" key="3">
    <source>
        <dbReference type="Proteomes" id="UP000277580"/>
    </source>
</evidence>
<proteinExistence type="inferred from homology"/>
<name>A0A3N4L4Y3_9PEZI</name>
<dbReference type="PANTHER" id="PTHR12111">
    <property type="entry name" value="SPLICING FACTOR YJU2"/>
    <property type="match status" value="1"/>
</dbReference>
<dbReference type="OrthoDB" id="360327at2759"/>
<dbReference type="InterPro" id="IPR007590">
    <property type="entry name" value="Saf4/Yju2"/>
</dbReference>
<dbReference type="Pfam" id="PF04502">
    <property type="entry name" value="Saf4_Yju2"/>
    <property type="match status" value="1"/>
</dbReference>